<evidence type="ECO:0000313" key="2">
    <source>
        <dbReference type="Proteomes" id="UP000799755"/>
    </source>
</evidence>
<reference evidence="1" key="1">
    <citation type="journal article" date="2020" name="Stud. Mycol.">
        <title>101 Dothideomycetes genomes: a test case for predicting lifestyles and emergence of pathogens.</title>
        <authorList>
            <person name="Haridas S."/>
            <person name="Albert R."/>
            <person name="Binder M."/>
            <person name="Bloem J."/>
            <person name="Labutti K."/>
            <person name="Salamov A."/>
            <person name="Andreopoulos B."/>
            <person name="Baker S."/>
            <person name="Barry K."/>
            <person name="Bills G."/>
            <person name="Bluhm B."/>
            <person name="Cannon C."/>
            <person name="Castanera R."/>
            <person name="Culley D."/>
            <person name="Daum C."/>
            <person name="Ezra D."/>
            <person name="Gonzalez J."/>
            <person name="Henrissat B."/>
            <person name="Kuo A."/>
            <person name="Liang C."/>
            <person name="Lipzen A."/>
            <person name="Lutzoni F."/>
            <person name="Magnuson J."/>
            <person name="Mondo S."/>
            <person name="Nolan M."/>
            <person name="Ohm R."/>
            <person name="Pangilinan J."/>
            <person name="Park H.-J."/>
            <person name="Ramirez L."/>
            <person name="Alfaro M."/>
            <person name="Sun H."/>
            <person name="Tritt A."/>
            <person name="Yoshinaga Y."/>
            <person name="Zwiers L.-H."/>
            <person name="Turgeon B."/>
            <person name="Goodwin S."/>
            <person name="Spatafora J."/>
            <person name="Crous P."/>
            <person name="Grigoriev I."/>
        </authorList>
    </citation>
    <scope>NUCLEOTIDE SEQUENCE</scope>
    <source>
        <strain evidence="1">ATCC 200398</strain>
    </source>
</reference>
<keyword evidence="2" id="KW-1185">Reference proteome</keyword>
<sequence length="200" mass="22480">MAKFDGFEPRLRFLKEAAHLLAIASPTTSATLGAERDRLLQSQEADIRASKKEWDAHRREVCGACGNLMIPGWSCEVSSQSPRKHDKQSNQNKSKQLRSQEKAMVYSCLRCHRKTTQSLPSRPPMHLKRKSDWPQELTSSVEARESRTDYRSKILKSANVSSKQRAKARKGGLQAILAKSKAQNAGLQQGLGLDLMDFMQ</sequence>
<organism evidence="1 2">
    <name type="scientific">Lindgomyces ingoldianus</name>
    <dbReference type="NCBI Taxonomy" id="673940"/>
    <lineage>
        <taxon>Eukaryota</taxon>
        <taxon>Fungi</taxon>
        <taxon>Dikarya</taxon>
        <taxon>Ascomycota</taxon>
        <taxon>Pezizomycotina</taxon>
        <taxon>Dothideomycetes</taxon>
        <taxon>Pleosporomycetidae</taxon>
        <taxon>Pleosporales</taxon>
        <taxon>Lindgomycetaceae</taxon>
        <taxon>Lindgomyces</taxon>
    </lineage>
</organism>
<accession>A0ACB6R000</accession>
<dbReference type="Proteomes" id="UP000799755">
    <property type="component" value="Unassembled WGS sequence"/>
</dbReference>
<name>A0ACB6R000_9PLEO</name>
<evidence type="ECO:0000313" key="1">
    <source>
        <dbReference type="EMBL" id="KAF2472120.1"/>
    </source>
</evidence>
<comment type="caution">
    <text evidence="1">The sequence shown here is derived from an EMBL/GenBank/DDBJ whole genome shotgun (WGS) entry which is preliminary data.</text>
</comment>
<protein>
    <submittedName>
        <fullName evidence="1">Uncharacterized protein</fullName>
    </submittedName>
</protein>
<gene>
    <name evidence="1" type="ORF">BDR25DRAFT_366880</name>
</gene>
<dbReference type="EMBL" id="MU003503">
    <property type="protein sequence ID" value="KAF2472120.1"/>
    <property type="molecule type" value="Genomic_DNA"/>
</dbReference>
<proteinExistence type="predicted"/>